<feature type="transmembrane region" description="Helical" evidence="5">
    <location>
        <begin position="75"/>
        <end position="97"/>
    </location>
</feature>
<feature type="transmembrane region" description="Helical" evidence="5">
    <location>
        <begin position="43"/>
        <end position="63"/>
    </location>
</feature>
<evidence type="ECO:0000256" key="2">
    <source>
        <dbReference type="ARBA" id="ARBA00022692"/>
    </source>
</evidence>
<reference evidence="6 7" key="1">
    <citation type="submission" date="2020-05" db="EMBL/GenBank/DDBJ databases">
        <title>Identification and distribution of gene clusters putatively required for synthesis of sphingolipid metabolism inhibitors in phylogenetically diverse species of the filamentous fungus Fusarium.</title>
        <authorList>
            <person name="Kim H.-S."/>
            <person name="Busman M."/>
            <person name="Brown D.W."/>
            <person name="Divon H."/>
            <person name="Uhlig S."/>
            <person name="Proctor R.H."/>
        </authorList>
    </citation>
    <scope>NUCLEOTIDE SEQUENCE [LARGE SCALE GENOMIC DNA]</scope>
    <source>
        <strain evidence="6 7">NRRL 53147</strain>
    </source>
</reference>
<dbReference type="PANTHER" id="PTHR31465">
    <property type="entry name" value="PROTEIN RTA1-RELATED"/>
    <property type="match status" value="1"/>
</dbReference>
<comment type="subcellular location">
    <subcellularLocation>
        <location evidence="1">Membrane</location>
        <topology evidence="1">Multi-pass membrane protein</topology>
    </subcellularLocation>
</comment>
<feature type="transmembrane region" description="Helical" evidence="5">
    <location>
        <begin position="159"/>
        <end position="181"/>
    </location>
</feature>
<keyword evidence="3 5" id="KW-1133">Transmembrane helix</keyword>
<dbReference type="GO" id="GO:0016020">
    <property type="term" value="C:membrane"/>
    <property type="evidence" value="ECO:0007669"/>
    <property type="project" value="UniProtKB-SubCell"/>
</dbReference>
<comment type="caution">
    <text evidence="6">The sequence shown here is derived from an EMBL/GenBank/DDBJ whole genome shotgun (WGS) entry which is preliminary data.</text>
</comment>
<evidence type="ECO:0000313" key="7">
    <source>
        <dbReference type="Proteomes" id="UP000522262"/>
    </source>
</evidence>
<keyword evidence="4 5" id="KW-0472">Membrane</keyword>
<dbReference type="EMBL" id="JAAOAM010000367">
    <property type="protein sequence ID" value="KAF5532229.1"/>
    <property type="molecule type" value="Genomic_DNA"/>
</dbReference>
<sequence length="277" mass="31065">MASENENLYKSYKPSSVAAIAFCVIFIILDLAQACRVFRTRMWFGLTIIIGGLFEIIGLAARANSRDHLSDKGPFIIQILLILLAPILFAASIYMFLGRLIYASGYSNLSLIRVQWLSKIFIAGDILCFLVQGSGAGMLVNPKDQNTAKTGRNIVLGGLGLQVIIFIIFILTAAVFHFRVVSKGLLKTVNPKLQLMLMMVVLYFCSVLIMFRNIYRLIEYKQGETGYLQSHEWPTYALDLVFMAIIMILTLVWYNTDLKNEKSSYQLSFLPGSANST</sequence>
<dbReference type="Pfam" id="PF04479">
    <property type="entry name" value="RTA1"/>
    <property type="match status" value="1"/>
</dbReference>
<accession>A0A8H5I9P5</accession>
<feature type="transmembrane region" description="Helical" evidence="5">
    <location>
        <begin position="117"/>
        <end position="139"/>
    </location>
</feature>
<dbReference type="Proteomes" id="UP000522262">
    <property type="component" value="Unassembled WGS sequence"/>
</dbReference>
<keyword evidence="2 5" id="KW-0812">Transmembrane</keyword>
<dbReference type="InterPro" id="IPR007568">
    <property type="entry name" value="RTA1"/>
</dbReference>
<protein>
    <submittedName>
        <fullName evidence="6">Rtm1p</fullName>
    </submittedName>
</protein>
<proteinExistence type="predicted"/>
<keyword evidence="7" id="KW-1185">Reference proteome</keyword>
<evidence type="ECO:0000256" key="5">
    <source>
        <dbReference type="SAM" id="Phobius"/>
    </source>
</evidence>
<evidence type="ECO:0000256" key="3">
    <source>
        <dbReference type="ARBA" id="ARBA00022989"/>
    </source>
</evidence>
<dbReference type="AlphaFoldDB" id="A0A8H5I9P5"/>
<evidence type="ECO:0000256" key="1">
    <source>
        <dbReference type="ARBA" id="ARBA00004141"/>
    </source>
</evidence>
<name>A0A8H5I9P5_9HYPO</name>
<feature type="transmembrane region" description="Helical" evidence="5">
    <location>
        <begin position="193"/>
        <end position="215"/>
    </location>
</feature>
<dbReference type="PANTHER" id="PTHR31465:SF27">
    <property type="entry name" value="DOMAIN PROTEIN, PUTATIVE (AFU_ORTHOLOGUE AFUA_3G01030)-RELATED"/>
    <property type="match status" value="1"/>
</dbReference>
<organism evidence="6 7">
    <name type="scientific">Fusarium mexicanum</name>
    <dbReference type="NCBI Taxonomy" id="751941"/>
    <lineage>
        <taxon>Eukaryota</taxon>
        <taxon>Fungi</taxon>
        <taxon>Dikarya</taxon>
        <taxon>Ascomycota</taxon>
        <taxon>Pezizomycotina</taxon>
        <taxon>Sordariomycetes</taxon>
        <taxon>Hypocreomycetidae</taxon>
        <taxon>Hypocreales</taxon>
        <taxon>Nectriaceae</taxon>
        <taxon>Fusarium</taxon>
        <taxon>Fusarium fujikuroi species complex</taxon>
    </lineage>
</organism>
<gene>
    <name evidence="6" type="ORF">FMEXI_12541</name>
</gene>
<feature type="transmembrane region" description="Helical" evidence="5">
    <location>
        <begin position="12"/>
        <end position="31"/>
    </location>
</feature>
<evidence type="ECO:0000256" key="4">
    <source>
        <dbReference type="ARBA" id="ARBA00023136"/>
    </source>
</evidence>
<evidence type="ECO:0000313" key="6">
    <source>
        <dbReference type="EMBL" id="KAF5532229.1"/>
    </source>
</evidence>
<feature type="transmembrane region" description="Helical" evidence="5">
    <location>
        <begin position="235"/>
        <end position="254"/>
    </location>
</feature>